<organismHost>
    <name type="scientific">Homo sapiens</name>
    <name type="common">Human</name>
    <dbReference type="NCBI Taxonomy" id="9606"/>
</organismHost>
<organism evidence="1">
    <name type="scientific">Human herpesvirus 2</name>
    <name type="common">HHV-2</name>
    <name type="synonym">Human herpes simplex virus 2</name>
    <dbReference type="NCBI Taxonomy" id="10310"/>
    <lineage>
        <taxon>Viruses</taxon>
        <taxon>Duplodnaviria</taxon>
        <taxon>Heunggongvirae</taxon>
        <taxon>Peploviricota</taxon>
        <taxon>Herviviricetes</taxon>
        <taxon>Herpesvirales</taxon>
        <taxon>Orthoherpesviridae</taxon>
        <taxon>Alphaherpesvirinae</taxon>
        <taxon>Simplexvirus</taxon>
        <taxon>Simplexvirus humanalpha2</taxon>
    </lineage>
</organism>
<sequence>MAAVCLQIEQTASSVKFAVCGGTGAAFWGLFNVDPGDADAAHGAIQDARRALEASVRAVLSANGIRPRLAPSLALEGVYTHVVTWSQTGAWFWNSRDDTDFLQGFPLRGPAYAAAAEVMRDALRRILRRPAAGPPEEAVCAARGVMEDACDRFVLDAFGRRLDAEYWSVLTPPAGPPEEAVCAARGVMEDACDRFVLDAFGRRLDAEYWSVLTPPGEADDPLPQTAFRGGALLDAEQYWRRVVRVCPGGGESVGVPVDLYPRPLVLPPVDCAHHLREILREIQLVFTGVLEGVWGEGGSFVYPFEEKMRFLFP</sequence>
<evidence type="ECO:0000313" key="1">
    <source>
        <dbReference type="EMBL" id="AMB66405.1"/>
    </source>
</evidence>
<keyword evidence="1" id="KW-0347">Helicase</keyword>
<keyword evidence="1" id="KW-0067">ATP-binding</keyword>
<dbReference type="EMBL" id="KU310668">
    <property type="protein sequence ID" value="AMB66405.1"/>
    <property type="molecule type" value="Genomic_DNA"/>
</dbReference>
<reference evidence="1" key="1">
    <citation type="journal article" date="2016" name="JCI Insight">
        <title>HSV-2 DeltagD elicits FcgammaR-effector antibodies that protect against clinical isolates.</title>
        <authorList>
            <person name="Petro C.D."/>
            <person name="Weinrick B."/>
            <person name="Khajoueinejad N."/>
            <person name="Burn C."/>
            <person name="Sellers R."/>
            <person name="Jacobs W.R.Jr."/>
            <person name="Herold B.C."/>
        </authorList>
    </citation>
    <scope>NUCLEOTIDE SEQUENCE</scope>
    <source>
        <strain evidence="1">G</strain>
    </source>
</reference>
<gene>
    <name evidence="1" type="primary">UL8</name>
</gene>
<accession>A0A0Y0RIP2</accession>
<keyword evidence="1" id="KW-0378">Hydrolase</keyword>
<name>A0A0Y0RIP2_HHV2</name>
<dbReference type="GO" id="GO:0004386">
    <property type="term" value="F:helicase activity"/>
    <property type="evidence" value="ECO:0007669"/>
    <property type="project" value="UniProtKB-KW"/>
</dbReference>
<keyword evidence="1" id="KW-0547">Nucleotide-binding</keyword>
<proteinExistence type="predicted"/>
<protein>
    <submittedName>
        <fullName evidence="1">Helicase-primase subunit</fullName>
    </submittedName>
</protein>